<dbReference type="SUPFAM" id="SSF69635">
    <property type="entry name" value="Type III secretory system chaperone-like"/>
    <property type="match status" value="1"/>
</dbReference>
<evidence type="ECO:0000313" key="1">
    <source>
        <dbReference type="EMBL" id="NNG79616.1"/>
    </source>
</evidence>
<dbReference type="InterPro" id="IPR019660">
    <property type="entry name" value="Put_sensory_transdc_reg_YbjN"/>
</dbReference>
<evidence type="ECO:0000313" key="3">
    <source>
        <dbReference type="Proteomes" id="UP000235703"/>
    </source>
</evidence>
<comment type="caution">
    <text evidence="2">The sequence shown here is derived from an EMBL/GenBank/DDBJ whole genome shotgun (WGS) entry which is preliminary data.</text>
</comment>
<accession>A0A2N6PHQ9</accession>
<reference evidence="1 4" key="2">
    <citation type="submission" date="2020-05" db="EMBL/GenBank/DDBJ databases">
        <title>MicrobeNet Type strains.</title>
        <authorList>
            <person name="Nicholson A.C."/>
        </authorList>
    </citation>
    <scope>NUCLEOTIDE SEQUENCE [LARGE SCALE GENOMIC DNA]</scope>
    <source>
        <strain evidence="1 4">CCUG 46604</strain>
    </source>
</reference>
<dbReference type="Pfam" id="PF10722">
    <property type="entry name" value="YbjN"/>
    <property type="match status" value="1"/>
</dbReference>
<reference evidence="2 3" key="1">
    <citation type="submission" date="2017-09" db="EMBL/GenBank/DDBJ databases">
        <title>Bacterial strain isolated from the female urinary microbiota.</title>
        <authorList>
            <person name="Thomas-White K."/>
            <person name="Kumar N."/>
            <person name="Forster S."/>
            <person name="Putonti C."/>
            <person name="Lawley T."/>
            <person name="Wolfe A.J."/>
        </authorList>
    </citation>
    <scope>NUCLEOTIDE SEQUENCE [LARGE SCALE GENOMIC DNA]</scope>
    <source>
        <strain evidence="2 3">UMB0680</strain>
    </source>
</reference>
<organism evidence="2 3">
    <name type="scientific">Brevibacterium luteolum</name>
    <dbReference type="NCBI Taxonomy" id="199591"/>
    <lineage>
        <taxon>Bacteria</taxon>
        <taxon>Bacillati</taxon>
        <taxon>Actinomycetota</taxon>
        <taxon>Actinomycetes</taxon>
        <taxon>Micrococcales</taxon>
        <taxon>Brevibacteriaceae</taxon>
        <taxon>Brevibacterium</taxon>
    </lineage>
</organism>
<dbReference type="EMBL" id="PNFZ01000003">
    <property type="protein sequence ID" value="PMB98216.1"/>
    <property type="molecule type" value="Genomic_DNA"/>
</dbReference>
<dbReference type="Proteomes" id="UP000549517">
    <property type="component" value="Unassembled WGS sequence"/>
</dbReference>
<dbReference type="AlphaFoldDB" id="A0A2N6PHQ9"/>
<dbReference type="Gene3D" id="3.30.1460.10">
    <property type="match status" value="1"/>
</dbReference>
<keyword evidence="3" id="KW-1185">Reference proteome</keyword>
<protein>
    <submittedName>
        <fullName evidence="1">YbjN domain-containing protein</fullName>
    </submittedName>
</protein>
<evidence type="ECO:0000313" key="2">
    <source>
        <dbReference type="EMBL" id="PMB98216.1"/>
    </source>
</evidence>
<dbReference type="RefSeq" id="WP_102162012.1">
    <property type="nucleotide sequence ID" value="NZ_BAAAKH010000011.1"/>
</dbReference>
<dbReference type="EMBL" id="JABEMC010000005">
    <property type="protein sequence ID" value="NNG79616.1"/>
    <property type="molecule type" value="Genomic_DNA"/>
</dbReference>
<gene>
    <name evidence="2" type="ORF">CJ198_07565</name>
    <name evidence="1" type="ORF">HLA91_09550</name>
</gene>
<proteinExistence type="predicted"/>
<dbReference type="OrthoDB" id="3212317at2"/>
<sequence length="172" mass="19317">MRTTDPLAAADRLVTWAEESGLEVDRLADTHAVVSLPGEKKLKTTVSVKCSPRSIDLQAFVIRHADENHGEFHAWLLHKNSRLKGLAFATDKLGDVYLNASIPPRAWDDDLIDEILGKFLSAADESFNELLVIGFLTSMKKEWAWRVSRGESTRNLAAFEHLLAEDNEYLKV</sequence>
<name>A0A2N6PHQ9_9MICO</name>
<dbReference type="GeneID" id="86843460"/>
<evidence type="ECO:0000313" key="4">
    <source>
        <dbReference type="Proteomes" id="UP000549517"/>
    </source>
</evidence>
<dbReference type="Proteomes" id="UP000235703">
    <property type="component" value="Unassembled WGS sequence"/>
</dbReference>